<protein>
    <submittedName>
        <fullName evidence="1">Uncharacterized protein</fullName>
    </submittedName>
</protein>
<dbReference type="AlphaFoldDB" id="A0AAD7NY44"/>
<sequence>MSPAPFAQYQLHPTSTVHPHASPPFEVNPKVCRRIAYNARYPKTSQLLDTPYCEHSIRGTSTRTLLFLPDPRDFILDWNQCLPSLVSWFSNHAAATAATGNTDAATPAGAAPGSTTPRLAQMLNSIVAGTHQITERDYPSFFYEEGSYGTNDLEKELLRGDALPDLSLDPKSAINGLHEASSMVMAPISMRTRARSFKHVRRSERLAALRRDSREEHGARC</sequence>
<reference evidence="1" key="1">
    <citation type="submission" date="2023-03" db="EMBL/GenBank/DDBJ databases">
        <title>Massive genome expansion in bonnet fungi (Mycena s.s.) driven by repeated elements and novel gene families across ecological guilds.</title>
        <authorList>
            <consortium name="Lawrence Berkeley National Laboratory"/>
            <person name="Harder C.B."/>
            <person name="Miyauchi S."/>
            <person name="Viragh M."/>
            <person name="Kuo A."/>
            <person name="Thoen E."/>
            <person name="Andreopoulos B."/>
            <person name="Lu D."/>
            <person name="Skrede I."/>
            <person name="Drula E."/>
            <person name="Henrissat B."/>
            <person name="Morin E."/>
            <person name="Kohler A."/>
            <person name="Barry K."/>
            <person name="LaButti K."/>
            <person name="Morin E."/>
            <person name="Salamov A."/>
            <person name="Lipzen A."/>
            <person name="Mereny Z."/>
            <person name="Hegedus B."/>
            <person name="Baldrian P."/>
            <person name="Stursova M."/>
            <person name="Weitz H."/>
            <person name="Taylor A."/>
            <person name="Grigoriev I.V."/>
            <person name="Nagy L.G."/>
            <person name="Martin F."/>
            <person name="Kauserud H."/>
        </authorList>
    </citation>
    <scope>NUCLEOTIDE SEQUENCE</scope>
    <source>
        <strain evidence="1">CBHHK182m</strain>
    </source>
</reference>
<comment type="caution">
    <text evidence="1">The sequence shown here is derived from an EMBL/GenBank/DDBJ whole genome shotgun (WGS) entry which is preliminary data.</text>
</comment>
<keyword evidence="2" id="KW-1185">Reference proteome</keyword>
<organism evidence="1 2">
    <name type="scientific">Mycena metata</name>
    <dbReference type="NCBI Taxonomy" id="1033252"/>
    <lineage>
        <taxon>Eukaryota</taxon>
        <taxon>Fungi</taxon>
        <taxon>Dikarya</taxon>
        <taxon>Basidiomycota</taxon>
        <taxon>Agaricomycotina</taxon>
        <taxon>Agaricomycetes</taxon>
        <taxon>Agaricomycetidae</taxon>
        <taxon>Agaricales</taxon>
        <taxon>Marasmiineae</taxon>
        <taxon>Mycenaceae</taxon>
        <taxon>Mycena</taxon>
    </lineage>
</organism>
<proteinExistence type="predicted"/>
<accession>A0AAD7NY44</accession>
<name>A0AAD7NY44_9AGAR</name>
<evidence type="ECO:0000313" key="2">
    <source>
        <dbReference type="Proteomes" id="UP001215598"/>
    </source>
</evidence>
<gene>
    <name evidence="1" type="ORF">B0H16DRAFT_1500295</name>
</gene>
<dbReference type="Proteomes" id="UP001215598">
    <property type="component" value="Unassembled WGS sequence"/>
</dbReference>
<evidence type="ECO:0000313" key="1">
    <source>
        <dbReference type="EMBL" id="KAJ7779941.1"/>
    </source>
</evidence>
<dbReference type="EMBL" id="JARKIB010000005">
    <property type="protein sequence ID" value="KAJ7779941.1"/>
    <property type="molecule type" value="Genomic_DNA"/>
</dbReference>